<dbReference type="GO" id="GO:0016787">
    <property type="term" value="F:hydrolase activity"/>
    <property type="evidence" value="ECO:0007669"/>
    <property type="project" value="UniProtKB-KW"/>
</dbReference>
<keyword evidence="9" id="KW-0862">Zinc</keyword>
<dbReference type="Pfam" id="PF00270">
    <property type="entry name" value="DEAD"/>
    <property type="match status" value="1"/>
</dbReference>
<comment type="cofactor">
    <cofactor evidence="1">
        <name>Mg(2+)</name>
        <dbReference type="ChEBI" id="CHEBI:18420"/>
    </cofactor>
</comment>
<evidence type="ECO:0000256" key="7">
    <source>
        <dbReference type="ARBA" id="ARBA00022801"/>
    </source>
</evidence>
<dbReference type="SMART" id="SM00956">
    <property type="entry name" value="RQC"/>
    <property type="match status" value="1"/>
</dbReference>
<dbReference type="OrthoDB" id="9760034at2"/>
<dbReference type="GO" id="GO:0046872">
    <property type="term" value="F:metal ion binding"/>
    <property type="evidence" value="ECO:0007669"/>
    <property type="project" value="UniProtKB-KW"/>
</dbReference>
<dbReference type="PROSITE" id="PS51192">
    <property type="entry name" value="HELICASE_ATP_BIND_1"/>
    <property type="match status" value="1"/>
</dbReference>
<evidence type="ECO:0000256" key="3">
    <source>
        <dbReference type="ARBA" id="ARBA00005446"/>
    </source>
</evidence>
<name>A0A8B6X2J0_9BURK</name>
<feature type="domain" description="Helicase ATP-binding" evidence="18">
    <location>
        <begin position="28"/>
        <end position="200"/>
    </location>
</feature>
<keyword evidence="10" id="KW-0067">ATP-binding</keyword>
<keyword evidence="7" id="KW-0378">Hydrolase</keyword>
<dbReference type="InterPro" id="IPR044876">
    <property type="entry name" value="HRDC_dom_sf"/>
</dbReference>
<dbReference type="InterPro" id="IPR011545">
    <property type="entry name" value="DEAD/DEAH_box_helicase_dom"/>
</dbReference>
<dbReference type="SUPFAM" id="SSF52540">
    <property type="entry name" value="P-loop containing nucleoside triphosphate hydrolases"/>
    <property type="match status" value="2"/>
</dbReference>
<accession>A0A8B6X2J0</accession>
<keyword evidence="5" id="KW-0547">Nucleotide-binding</keyword>
<dbReference type="NCBIfam" id="TIGR01389">
    <property type="entry name" value="recQ"/>
    <property type="match status" value="1"/>
</dbReference>
<keyword evidence="11" id="KW-0238">DNA-binding</keyword>
<dbReference type="GO" id="GO:0005737">
    <property type="term" value="C:cytoplasm"/>
    <property type="evidence" value="ECO:0007669"/>
    <property type="project" value="TreeGrafter"/>
</dbReference>
<keyword evidence="12" id="KW-0233">DNA recombination</keyword>
<dbReference type="EC" id="5.6.2.4" evidence="16"/>
<reference evidence="21" key="1">
    <citation type="submission" date="2025-08" db="UniProtKB">
        <authorList>
            <consortium name="RefSeq"/>
        </authorList>
    </citation>
    <scope>IDENTIFICATION</scope>
</reference>
<dbReference type="Pfam" id="PF00570">
    <property type="entry name" value="HRDC"/>
    <property type="match status" value="1"/>
</dbReference>
<dbReference type="InterPro" id="IPR006293">
    <property type="entry name" value="DNA_helicase_ATP-dep_RecQ_bac"/>
</dbReference>
<proteinExistence type="inferred from homology"/>
<evidence type="ECO:0000256" key="10">
    <source>
        <dbReference type="ARBA" id="ARBA00022840"/>
    </source>
</evidence>
<dbReference type="GO" id="GO:0043590">
    <property type="term" value="C:bacterial nucleoid"/>
    <property type="evidence" value="ECO:0007669"/>
    <property type="project" value="TreeGrafter"/>
</dbReference>
<dbReference type="GO" id="GO:0009432">
    <property type="term" value="P:SOS response"/>
    <property type="evidence" value="ECO:0007669"/>
    <property type="project" value="UniProtKB-UniRule"/>
</dbReference>
<keyword evidence="6" id="KW-0227">DNA damage</keyword>
<dbReference type="InterPro" id="IPR010997">
    <property type="entry name" value="HRDC-like_sf"/>
</dbReference>
<dbReference type="GO" id="GO:0003677">
    <property type="term" value="F:DNA binding"/>
    <property type="evidence" value="ECO:0007669"/>
    <property type="project" value="UniProtKB-KW"/>
</dbReference>
<evidence type="ECO:0000256" key="16">
    <source>
        <dbReference type="NCBIfam" id="TIGR01389"/>
    </source>
</evidence>
<dbReference type="PANTHER" id="PTHR13710">
    <property type="entry name" value="DNA HELICASE RECQ FAMILY MEMBER"/>
    <property type="match status" value="1"/>
</dbReference>
<evidence type="ECO:0000256" key="1">
    <source>
        <dbReference type="ARBA" id="ARBA00001946"/>
    </source>
</evidence>
<organism evidence="20 21">
    <name type="scientific">Derxia gummosa DSM 723</name>
    <dbReference type="NCBI Taxonomy" id="1121388"/>
    <lineage>
        <taxon>Bacteria</taxon>
        <taxon>Pseudomonadati</taxon>
        <taxon>Pseudomonadota</taxon>
        <taxon>Betaproteobacteria</taxon>
        <taxon>Burkholderiales</taxon>
        <taxon>Alcaligenaceae</taxon>
        <taxon>Derxia</taxon>
    </lineage>
</organism>
<protein>
    <recommendedName>
        <fullName evidence="16">DNA helicase RecQ</fullName>
        <ecNumber evidence="16">5.6.2.4</ecNumber>
    </recommendedName>
</protein>
<evidence type="ECO:0000256" key="15">
    <source>
        <dbReference type="ARBA" id="ARBA00034617"/>
    </source>
</evidence>
<dbReference type="InterPro" id="IPR002121">
    <property type="entry name" value="HRDC_dom"/>
</dbReference>
<dbReference type="CDD" id="cd17920">
    <property type="entry name" value="DEXHc_RecQ"/>
    <property type="match status" value="1"/>
</dbReference>
<evidence type="ECO:0000256" key="4">
    <source>
        <dbReference type="ARBA" id="ARBA00022723"/>
    </source>
</evidence>
<evidence type="ECO:0000313" key="21">
    <source>
        <dbReference type="RefSeq" id="WP_028310817.1"/>
    </source>
</evidence>
<dbReference type="Pfam" id="PF16124">
    <property type="entry name" value="RecQ_Zn_bind"/>
    <property type="match status" value="1"/>
</dbReference>
<dbReference type="InterPro" id="IPR004589">
    <property type="entry name" value="DNA_helicase_ATP-dep_RecQ"/>
</dbReference>
<evidence type="ECO:0000259" key="19">
    <source>
        <dbReference type="PROSITE" id="PS51194"/>
    </source>
</evidence>
<dbReference type="GO" id="GO:0006260">
    <property type="term" value="P:DNA replication"/>
    <property type="evidence" value="ECO:0007669"/>
    <property type="project" value="InterPro"/>
</dbReference>
<evidence type="ECO:0000256" key="6">
    <source>
        <dbReference type="ARBA" id="ARBA00022763"/>
    </source>
</evidence>
<dbReference type="Pfam" id="PF09382">
    <property type="entry name" value="RQC"/>
    <property type="match status" value="1"/>
</dbReference>
<dbReference type="PROSITE" id="PS50967">
    <property type="entry name" value="HRDC"/>
    <property type="match status" value="1"/>
</dbReference>
<dbReference type="InterPro" id="IPR027417">
    <property type="entry name" value="P-loop_NTPase"/>
</dbReference>
<gene>
    <name evidence="21" type="primary">recQ</name>
</gene>
<comment type="cofactor">
    <cofactor evidence="2">
        <name>Zn(2+)</name>
        <dbReference type="ChEBI" id="CHEBI:29105"/>
    </cofactor>
</comment>
<evidence type="ECO:0000313" key="20">
    <source>
        <dbReference type="Proteomes" id="UP000675920"/>
    </source>
</evidence>
<evidence type="ECO:0000256" key="8">
    <source>
        <dbReference type="ARBA" id="ARBA00022806"/>
    </source>
</evidence>
<dbReference type="AlphaFoldDB" id="A0A8B6X2J0"/>
<comment type="catalytic activity">
    <reaction evidence="15">
        <text>Couples ATP hydrolysis with the unwinding of duplex DNA by translocating in the 3'-5' direction.</text>
        <dbReference type="EC" id="5.6.2.4"/>
    </reaction>
</comment>
<sequence>MSAVQQARAILKSVFGYSSFRGRQEEVVSHAIEGGDALVLMPTGAGKSLCYQVPALAREGVAVVVSPLIALMQDQVAALREAGVAAAYLNSTLDAAEARNIERDARSGRLKLLYMAPERVMTERGTGLLDAIADGPGIALFAIDEAHCVSQWGHDFRPEYLQLSLLHDRYPHVPRMALTATADELTRHEIAERLGLADAPMFISSFDRPNIRYRIADKTDARAQLLDFVRNEHPGDAGIVYCLSRKKVEETAEFLEQKGINARPYHAGLDAATRARNQDDFIREDGLVIVATIAFGMGIDKPDVRFVAHLDLPKSIEGYYQETGRAGRDGEASDAFMVYGLQDVVQQRRMIDESEAGEDYKRVSSAKLDAVLGLCETTDCRRARLLDYFGEKYLGAVAGHGCANCDNCLSPPEMWDGTEAAQKILSCIFRVEKMSGHAFGAQHIIDVLRGKHTAKIAQSGHDKVSTYGIGAELDDNAWRAVLRQLVMNRQVEIDHARYGVLRLGPEARAVLKGEQRVMLRKLREKAAARKARSAGTSAAAVELSERDRPLFEALRGWRAGIARERGLPAYTVFHDATLRDIAMRRPGSLDDLACIGGVGARKLEAYGADILRVVLSED</sequence>
<dbReference type="CDD" id="cd18794">
    <property type="entry name" value="SF2_C_RecQ"/>
    <property type="match status" value="1"/>
</dbReference>
<dbReference type="GO" id="GO:0006310">
    <property type="term" value="P:DNA recombination"/>
    <property type="evidence" value="ECO:0007669"/>
    <property type="project" value="UniProtKB-UniRule"/>
</dbReference>
<evidence type="ECO:0000256" key="2">
    <source>
        <dbReference type="ARBA" id="ARBA00001947"/>
    </source>
</evidence>
<dbReference type="GO" id="GO:0009378">
    <property type="term" value="F:four-way junction helicase activity"/>
    <property type="evidence" value="ECO:0007669"/>
    <property type="project" value="TreeGrafter"/>
</dbReference>
<dbReference type="Gene3D" id="1.10.10.10">
    <property type="entry name" value="Winged helix-like DNA-binding domain superfamily/Winged helix DNA-binding domain"/>
    <property type="match status" value="1"/>
</dbReference>
<dbReference type="GO" id="GO:0005524">
    <property type="term" value="F:ATP binding"/>
    <property type="evidence" value="ECO:0007669"/>
    <property type="project" value="UniProtKB-KW"/>
</dbReference>
<dbReference type="InterPro" id="IPR036388">
    <property type="entry name" value="WH-like_DNA-bd_sf"/>
</dbReference>
<feature type="domain" description="Helicase C-terminal" evidence="19">
    <location>
        <begin position="221"/>
        <end position="369"/>
    </location>
</feature>
<dbReference type="InterPro" id="IPR032284">
    <property type="entry name" value="RecQ_Zn-bd"/>
</dbReference>
<dbReference type="InterPro" id="IPR001650">
    <property type="entry name" value="Helicase_C-like"/>
</dbReference>
<dbReference type="Pfam" id="PF00271">
    <property type="entry name" value="Helicase_C"/>
    <property type="match status" value="1"/>
</dbReference>
<keyword evidence="13" id="KW-0234">DNA repair</keyword>
<dbReference type="GO" id="GO:0006281">
    <property type="term" value="P:DNA repair"/>
    <property type="evidence" value="ECO:0007669"/>
    <property type="project" value="UniProtKB-KW"/>
</dbReference>
<dbReference type="PANTHER" id="PTHR13710:SF105">
    <property type="entry name" value="ATP-DEPENDENT DNA HELICASE Q1"/>
    <property type="match status" value="1"/>
</dbReference>
<dbReference type="InterPro" id="IPR018982">
    <property type="entry name" value="RQC_domain"/>
</dbReference>
<dbReference type="SUPFAM" id="SSF47819">
    <property type="entry name" value="HRDC-like"/>
    <property type="match status" value="1"/>
</dbReference>
<evidence type="ECO:0000256" key="5">
    <source>
        <dbReference type="ARBA" id="ARBA00022741"/>
    </source>
</evidence>
<evidence type="ECO:0000259" key="17">
    <source>
        <dbReference type="PROSITE" id="PS50967"/>
    </source>
</evidence>
<evidence type="ECO:0000256" key="14">
    <source>
        <dbReference type="ARBA" id="ARBA00023235"/>
    </source>
</evidence>
<dbReference type="GO" id="GO:0030894">
    <property type="term" value="C:replisome"/>
    <property type="evidence" value="ECO:0007669"/>
    <property type="project" value="TreeGrafter"/>
</dbReference>
<dbReference type="NCBIfam" id="TIGR00614">
    <property type="entry name" value="recQ_fam"/>
    <property type="match status" value="1"/>
</dbReference>
<dbReference type="Proteomes" id="UP000675920">
    <property type="component" value="Unplaced"/>
</dbReference>
<dbReference type="FunFam" id="3.40.50.300:FF:000156">
    <property type="entry name" value="ATP-dependent DNA helicase recQ"/>
    <property type="match status" value="1"/>
</dbReference>
<dbReference type="SMART" id="SM00487">
    <property type="entry name" value="DEXDc"/>
    <property type="match status" value="1"/>
</dbReference>
<dbReference type="Gene3D" id="1.10.150.80">
    <property type="entry name" value="HRDC domain"/>
    <property type="match status" value="1"/>
</dbReference>
<keyword evidence="8 21" id="KW-0347">Helicase</keyword>
<evidence type="ECO:0000256" key="13">
    <source>
        <dbReference type="ARBA" id="ARBA00023204"/>
    </source>
</evidence>
<dbReference type="FunFam" id="3.40.50.300:FF:000296">
    <property type="entry name" value="ATP-dependent DNA helicase RecQ"/>
    <property type="match status" value="1"/>
</dbReference>
<dbReference type="PROSITE" id="PS51194">
    <property type="entry name" value="HELICASE_CTER"/>
    <property type="match status" value="1"/>
</dbReference>
<evidence type="ECO:0000256" key="9">
    <source>
        <dbReference type="ARBA" id="ARBA00022833"/>
    </source>
</evidence>
<dbReference type="SMART" id="SM00490">
    <property type="entry name" value="HELICc"/>
    <property type="match status" value="1"/>
</dbReference>
<dbReference type="Gene3D" id="3.40.50.300">
    <property type="entry name" value="P-loop containing nucleotide triphosphate hydrolases"/>
    <property type="match status" value="2"/>
</dbReference>
<feature type="domain" description="HRDC" evidence="17">
    <location>
        <begin position="544"/>
        <end position="618"/>
    </location>
</feature>
<evidence type="ECO:0000256" key="12">
    <source>
        <dbReference type="ARBA" id="ARBA00023172"/>
    </source>
</evidence>
<evidence type="ECO:0000256" key="11">
    <source>
        <dbReference type="ARBA" id="ARBA00023125"/>
    </source>
</evidence>
<dbReference type="SMART" id="SM00341">
    <property type="entry name" value="HRDC"/>
    <property type="match status" value="1"/>
</dbReference>
<dbReference type="GO" id="GO:0043138">
    <property type="term" value="F:3'-5' DNA helicase activity"/>
    <property type="evidence" value="ECO:0007669"/>
    <property type="project" value="UniProtKB-EC"/>
</dbReference>
<keyword evidence="4" id="KW-0479">Metal-binding</keyword>
<evidence type="ECO:0000259" key="18">
    <source>
        <dbReference type="PROSITE" id="PS51192"/>
    </source>
</evidence>
<keyword evidence="14" id="KW-0413">Isomerase</keyword>
<dbReference type="InterPro" id="IPR014001">
    <property type="entry name" value="Helicase_ATP-bd"/>
</dbReference>
<dbReference type="RefSeq" id="WP_028310817.1">
    <property type="nucleotide sequence ID" value="NZ_AXWS01000008.1"/>
</dbReference>
<comment type="similarity">
    <text evidence="3">Belongs to the helicase family. RecQ subfamily.</text>
</comment>
<keyword evidence="20" id="KW-1185">Reference proteome</keyword>